<evidence type="ECO:0008006" key="4">
    <source>
        <dbReference type="Google" id="ProtNLM"/>
    </source>
</evidence>
<feature type="signal peptide" evidence="1">
    <location>
        <begin position="1"/>
        <end position="20"/>
    </location>
</feature>
<dbReference type="Proteomes" id="UP001601444">
    <property type="component" value="Unassembled WGS sequence"/>
</dbReference>
<keyword evidence="1" id="KW-0732">Signal</keyword>
<proteinExistence type="predicted"/>
<evidence type="ECO:0000313" key="2">
    <source>
        <dbReference type="EMBL" id="MFF0546805.1"/>
    </source>
</evidence>
<feature type="chain" id="PRO_5045105092" description="DUF732 domain-containing protein" evidence="1">
    <location>
        <begin position="21"/>
        <end position="106"/>
    </location>
</feature>
<name>A0ABW6PWI6_9NOCA</name>
<comment type="caution">
    <text evidence="2">The sequence shown here is derived from an EMBL/GenBank/DDBJ whole genome shotgun (WGS) entry which is preliminary data.</text>
</comment>
<evidence type="ECO:0000313" key="3">
    <source>
        <dbReference type="Proteomes" id="UP001601444"/>
    </source>
</evidence>
<protein>
    <recommendedName>
        <fullName evidence="4">DUF732 domain-containing protein</fullName>
    </recommendedName>
</protein>
<dbReference type="RefSeq" id="WP_043659292.1">
    <property type="nucleotide sequence ID" value="NZ_JBIAMX010000027.1"/>
</dbReference>
<accession>A0ABW6PWI6</accession>
<reference evidence="2 3" key="1">
    <citation type="submission" date="2024-10" db="EMBL/GenBank/DDBJ databases">
        <title>The Natural Products Discovery Center: Release of the First 8490 Sequenced Strains for Exploring Actinobacteria Biosynthetic Diversity.</title>
        <authorList>
            <person name="Kalkreuter E."/>
            <person name="Kautsar S.A."/>
            <person name="Yang D."/>
            <person name="Bader C.D."/>
            <person name="Teijaro C.N."/>
            <person name="Fluegel L."/>
            <person name="Davis C.M."/>
            <person name="Simpson J.R."/>
            <person name="Lauterbach L."/>
            <person name="Steele A.D."/>
            <person name="Gui C."/>
            <person name="Meng S."/>
            <person name="Li G."/>
            <person name="Viehrig K."/>
            <person name="Ye F."/>
            <person name="Su P."/>
            <person name="Kiefer A.F."/>
            <person name="Nichols A."/>
            <person name="Cepeda A.J."/>
            <person name="Yan W."/>
            <person name="Fan B."/>
            <person name="Jiang Y."/>
            <person name="Adhikari A."/>
            <person name="Zheng C.-J."/>
            <person name="Schuster L."/>
            <person name="Cowan T.M."/>
            <person name="Smanski M.J."/>
            <person name="Chevrette M.G."/>
            <person name="De Carvalho L.P.S."/>
            <person name="Shen B."/>
        </authorList>
    </citation>
    <scope>NUCLEOTIDE SEQUENCE [LARGE SCALE GENOMIC DNA]</scope>
    <source>
        <strain evidence="2 3">NPDC004045</strain>
    </source>
</reference>
<keyword evidence="3" id="KW-1185">Reference proteome</keyword>
<sequence>MRICLVAAALLALPVLSACGSDEPAEPAVTQAQLSKALQDKGLGNPKLADCAAKVFIDSGMSQSGLKVMVASSKPGDPAQQLDKEDAAKATASQSKIATQCVDLAK</sequence>
<dbReference type="EMBL" id="JBIAMX010000027">
    <property type="protein sequence ID" value="MFF0546805.1"/>
    <property type="molecule type" value="Genomic_DNA"/>
</dbReference>
<evidence type="ECO:0000256" key="1">
    <source>
        <dbReference type="SAM" id="SignalP"/>
    </source>
</evidence>
<dbReference type="PROSITE" id="PS51257">
    <property type="entry name" value="PROKAR_LIPOPROTEIN"/>
    <property type="match status" value="1"/>
</dbReference>
<gene>
    <name evidence="2" type="ORF">ACFYTF_28615</name>
</gene>
<organism evidence="2 3">
    <name type="scientific">Nocardia thailandica</name>
    <dbReference type="NCBI Taxonomy" id="257275"/>
    <lineage>
        <taxon>Bacteria</taxon>
        <taxon>Bacillati</taxon>
        <taxon>Actinomycetota</taxon>
        <taxon>Actinomycetes</taxon>
        <taxon>Mycobacteriales</taxon>
        <taxon>Nocardiaceae</taxon>
        <taxon>Nocardia</taxon>
    </lineage>
</organism>